<dbReference type="Proteomes" id="UP000009131">
    <property type="component" value="Unassembled WGS sequence"/>
</dbReference>
<evidence type="ECO:0000313" key="16">
    <source>
        <dbReference type="EMBL" id="GAA94946.1"/>
    </source>
</evidence>
<name>G7DWI6_MIXOS</name>
<feature type="repeat" description="WD" evidence="13">
    <location>
        <begin position="103"/>
        <end position="134"/>
    </location>
</feature>
<feature type="compositionally biased region" description="Polar residues" evidence="14">
    <location>
        <begin position="366"/>
        <end position="377"/>
    </location>
</feature>
<keyword evidence="4" id="KW-0964">Secreted</keyword>
<evidence type="ECO:0000256" key="5">
    <source>
        <dbReference type="ARBA" id="ARBA00022574"/>
    </source>
</evidence>
<dbReference type="Pfam" id="PF24105">
    <property type="entry name" value="Beta-prop_CAF1B_HIR1"/>
    <property type="match status" value="2"/>
</dbReference>
<dbReference type="OrthoDB" id="71227at2759"/>
<evidence type="ECO:0000256" key="11">
    <source>
        <dbReference type="ARBA" id="ARBA00023204"/>
    </source>
</evidence>
<feature type="compositionally biased region" description="Low complexity" evidence="14">
    <location>
        <begin position="286"/>
        <end position="299"/>
    </location>
</feature>
<dbReference type="InterPro" id="IPR036322">
    <property type="entry name" value="WD40_repeat_dom_sf"/>
</dbReference>
<organism evidence="16 17">
    <name type="scientific">Mixia osmundae (strain CBS 9802 / IAM 14324 / JCM 22182 / KY 12970)</name>
    <dbReference type="NCBI Taxonomy" id="764103"/>
    <lineage>
        <taxon>Eukaryota</taxon>
        <taxon>Fungi</taxon>
        <taxon>Dikarya</taxon>
        <taxon>Basidiomycota</taxon>
        <taxon>Pucciniomycotina</taxon>
        <taxon>Mixiomycetes</taxon>
        <taxon>Mixiales</taxon>
        <taxon>Mixiaceae</taxon>
        <taxon>Mixia</taxon>
    </lineage>
</organism>
<dbReference type="GO" id="GO:0006281">
    <property type="term" value="P:DNA repair"/>
    <property type="evidence" value="ECO:0007669"/>
    <property type="project" value="UniProtKB-KW"/>
</dbReference>
<dbReference type="InterPro" id="IPR055410">
    <property type="entry name" value="Beta-prop_CAF1B_HIR1"/>
</dbReference>
<keyword evidence="17" id="KW-1185">Reference proteome</keyword>
<keyword evidence="9" id="KW-0156">Chromatin regulator</keyword>
<dbReference type="FunCoup" id="G7DWI6">
    <property type="interactions" value="448"/>
</dbReference>
<feature type="compositionally biased region" description="Polar residues" evidence="14">
    <location>
        <begin position="569"/>
        <end position="578"/>
    </location>
</feature>
<comment type="similarity">
    <text evidence="3">Belongs to the WD repeat HIR1 family.</text>
</comment>
<keyword evidence="11" id="KW-0234">DNA repair</keyword>
<dbReference type="Pfam" id="PF05730">
    <property type="entry name" value="CFEM"/>
    <property type="match status" value="1"/>
</dbReference>
<keyword evidence="6" id="KW-0732">Signal</keyword>
<sequence>MRVKALEIRWHNTQPIFSADFHPLPADQYRKTSAHPYMSKDMSPDRDPELCWRLATAGGDNNVRIWLVHPEPRPAPGEAPAATGSSQTGAGIGSPRVEYLATLTKHTAVVNIVRFSPKGDMLASAGDDGAILLWVPAEKSSSSFGNLLSEDSAYERENWRVKTMARSTSTEVYDLAWSPEGDFFITGSTDHTARIYSADNGGCIHQITDHNNYVQGVSWDPLDKYIATQSSDRHMHVYSLKYRKNSSGGRDLAEVHLEGKNSRLDLERAGGLAFADALKKFDRAAGGAPLPTPAPTVASAEDEEHCATSTAFVRPPAPKRTPSQASERSESSSRPDFSARMPTPASEAAPPDSGTMNPPSHKPASRRSSNAGSQVTMSPPLGPQHHLAPGSHATASPSHRHMRSPSPAPLPAVRLPPSPSLGSSTASTANSIQAIAMYGDQELTPFFRRLSWSTDGSMLFTPAGIFEDPFIPASVTASNGSDVLSAPAKKRPKKIEKDGEPSQGGKVLTTYGYTRAFLGRPAIRLRGHRTGSIGIRFNPVLFQLRTDLRSKVLQAATDSAVPVAGPSAPGSSEVTTTGKPEVAQGKEPAPDSPPPVSMIDLPYRMVYAVATHDAVLVYDTQQTSPICTFSNLHYSPFSDMSWTADGRTLVMSSQDGYCTIAAFDGKDLGTPCEAQPFSQLRKSDATPPGAAAAGPPPPSVNPPLVAKRPAVSASASASATAVEAQRSAPANPLAASTSLSEPPAENPSKKRRIALTQVEQYDPANFGWRSTTKPARRPTTYTPASNTMLTRNLLALCLAGAALAQTTTMSSSAASASATSATAAATAATGIPASLSSALLMSSTSTSVGPAGTATYTSPVLPRCALECSLQVLSSGNTTCTSVANITCICTSPSYQLADYACLKANCSDANFQAALAYGQGICQQAGIAITTSATPSGYTGTQTAPGVTSTGSTSSAPSLINLQQALAIGVSGITIVFASLLLV</sequence>
<evidence type="ECO:0000256" key="2">
    <source>
        <dbReference type="ARBA" id="ARBA00004613"/>
    </source>
</evidence>
<dbReference type="InParanoid" id="G7DWI6"/>
<dbReference type="SMART" id="SM00320">
    <property type="entry name" value="WD40"/>
    <property type="match status" value="5"/>
</dbReference>
<dbReference type="OMA" id="NHVRVWM"/>
<keyword evidence="7" id="KW-0677">Repeat</keyword>
<dbReference type="GO" id="GO:0033186">
    <property type="term" value="C:CAF-1 complex"/>
    <property type="evidence" value="ECO:0007669"/>
    <property type="project" value="TreeGrafter"/>
</dbReference>
<feature type="region of interest" description="Disordered" evidence="14">
    <location>
        <begin position="722"/>
        <end position="749"/>
    </location>
</feature>
<evidence type="ECO:0000259" key="15">
    <source>
        <dbReference type="PROSITE" id="PS52012"/>
    </source>
</evidence>
<reference evidence="16 17" key="2">
    <citation type="journal article" date="2012" name="Open Biol.">
        <title>Characteristics of nucleosomes and linker DNA regions on the genome of the basidiomycete Mixia osmundae revealed by mono- and dinucleosome mapping.</title>
        <authorList>
            <person name="Nishida H."/>
            <person name="Kondo S."/>
            <person name="Matsumoto T."/>
            <person name="Suzuki Y."/>
            <person name="Yoshikawa H."/>
            <person name="Taylor T.D."/>
            <person name="Sugiyama J."/>
        </authorList>
    </citation>
    <scope>NUCLEOTIDE SEQUENCE [LARGE SCALE GENOMIC DNA]</scope>
    <source>
        <strain evidence="17">CBS 9802 / IAM 14324 / JCM 22182 / KY 12970</strain>
    </source>
</reference>
<evidence type="ECO:0000256" key="12">
    <source>
        <dbReference type="ARBA" id="ARBA00023242"/>
    </source>
</evidence>
<dbReference type="RefSeq" id="XP_014565922.1">
    <property type="nucleotide sequence ID" value="XM_014710436.1"/>
</dbReference>
<evidence type="ECO:0000256" key="6">
    <source>
        <dbReference type="ARBA" id="ARBA00022729"/>
    </source>
</evidence>
<dbReference type="GO" id="GO:0006335">
    <property type="term" value="P:DNA replication-dependent chromatin assembly"/>
    <property type="evidence" value="ECO:0007669"/>
    <property type="project" value="InterPro"/>
</dbReference>
<accession>G7DWI6</accession>
<dbReference type="SMART" id="SM00747">
    <property type="entry name" value="CFEM"/>
    <property type="match status" value="1"/>
</dbReference>
<comment type="caution">
    <text evidence="16">The sequence shown here is derived from an EMBL/GenBank/DDBJ whole genome shotgun (WGS) entry which is preliminary data.</text>
</comment>
<dbReference type="GO" id="GO:0006334">
    <property type="term" value="P:nucleosome assembly"/>
    <property type="evidence" value="ECO:0007669"/>
    <property type="project" value="TreeGrafter"/>
</dbReference>
<feature type="region of interest" description="Disordered" evidence="14">
    <location>
        <begin position="481"/>
        <end position="506"/>
    </location>
</feature>
<dbReference type="InterPro" id="IPR045145">
    <property type="entry name" value="PTHR15271"/>
</dbReference>
<evidence type="ECO:0000256" key="4">
    <source>
        <dbReference type="ARBA" id="ARBA00022525"/>
    </source>
</evidence>
<keyword evidence="8" id="KW-0227">DNA damage</keyword>
<feature type="region of interest" description="Disordered" evidence="14">
    <location>
        <begin position="286"/>
        <end position="426"/>
    </location>
</feature>
<dbReference type="PANTHER" id="PTHR15271:SF4">
    <property type="entry name" value="CHROMATIN ASSEMBLY FACTOR 1 SUBUNIT B"/>
    <property type="match status" value="1"/>
</dbReference>
<feature type="region of interest" description="Disordered" evidence="14">
    <location>
        <begin position="678"/>
        <end position="707"/>
    </location>
</feature>
<dbReference type="PROSITE" id="PS50294">
    <property type="entry name" value="WD_REPEATS_REGION"/>
    <property type="match status" value="1"/>
</dbReference>
<feature type="domain" description="CFEM" evidence="15">
    <location>
        <begin position="836"/>
        <end position="950"/>
    </location>
</feature>
<dbReference type="HOGENOM" id="CLU_010127_3_0_1"/>
<dbReference type="InterPro" id="IPR001680">
    <property type="entry name" value="WD40_rpt"/>
</dbReference>
<comment type="subcellular location">
    <subcellularLocation>
        <location evidence="1">Nucleus</location>
    </subcellularLocation>
    <subcellularLocation>
        <location evidence="2">Secreted</location>
    </subcellularLocation>
</comment>
<keyword evidence="12" id="KW-0539">Nucleus</keyword>
<gene>
    <name evidence="16" type="primary">Mo01601</name>
    <name evidence="16" type="ORF">E5Q_01601</name>
</gene>
<reference evidence="16 17" key="1">
    <citation type="journal article" date="2011" name="J. Gen. Appl. Microbiol.">
        <title>Draft genome sequencing of the enigmatic basidiomycete Mixia osmundae.</title>
        <authorList>
            <person name="Nishida H."/>
            <person name="Nagatsuka Y."/>
            <person name="Sugiyama J."/>
        </authorList>
    </citation>
    <scope>NUCLEOTIDE SEQUENCE [LARGE SCALE GENOMIC DNA]</scope>
    <source>
        <strain evidence="17">CBS 9802 / IAM 14324 / JCM 22182 / KY 12970</strain>
    </source>
</reference>
<evidence type="ECO:0000256" key="7">
    <source>
        <dbReference type="ARBA" id="ARBA00022737"/>
    </source>
</evidence>
<dbReference type="PROSITE" id="PS52012">
    <property type="entry name" value="CFEM"/>
    <property type="match status" value="1"/>
</dbReference>
<feature type="region of interest" description="Disordered" evidence="14">
    <location>
        <begin position="559"/>
        <end position="595"/>
    </location>
</feature>
<evidence type="ECO:0000256" key="9">
    <source>
        <dbReference type="ARBA" id="ARBA00022853"/>
    </source>
</evidence>
<feature type="compositionally biased region" description="Pro residues" evidence="14">
    <location>
        <begin position="406"/>
        <end position="419"/>
    </location>
</feature>
<feature type="repeat" description="WD" evidence="13">
    <location>
        <begin position="207"/>
        <end position="241"/>
    </location>
</feature>
<evidence type="ECO:0000256" key="3">
    <source>
        <dbReference type="ARBA" id="ARBA00007306"/>
    </source>
</evidence>
<evidence type="ECO:0000256" key="8">
    <source>
        <dbReference type="ARBA" id="ARBA00022763"/>
    </source>
</evidence>
<feature type="repeat" description="WD" evidence="13">
    <location>
        <begin position="165"/>
        <end position="206"/>
    </location>
</feature>
<feature type="compositionally biased region" description="Polar residues" evidence="14">
    <location>
        <begin position="768"/>
        <end position="783"/>
    </location>
</feature>
<feature type="region of interest" description="Disordered" evidence="14">
    <location>
        <begin position="764"/>
        <end position="783"/>
    </location>
</feature>
<dbReference type="EMBL" id="BABT02000052">
    <property type="protein sequence ID" value="GAA94946.1"/>
    <property type="molecule type" value="Genomic_DNA"/>
</dbReference>
<dbReference type="Gene3D" id="2.130.10.10">
    <property type="entry name" value="YVTN repeat-like/Quinoprotein amine dehydrogenase"/>
    <property type="match status" value="1"/>
</dbReference>
<keyword evidence="5 13" id="KW-0853">WD repeat</keyword>
<dbReference type="GO" id="GO:0005576">
    <property type="term" value="C:extracellular region"/>
    <property type="evidence" value="ECO:0007669"/>
    <property type="project" value="UniProtKB-SubCell"/>
</dbReference>
<evidence type="ECO:0000256" key="10">
    <source>
        <dbReference type="ARBA" id="ARBA00023157"/>
    </source>
</evidence>
<dbReference type="STRING" id="764103.G7DWI6"/>
<dbReference type="SUPFAM" id="SSF50978">
    <property type="entry name" value="WD40 repeat-like"/>
    <property type="match status" value="1"/>
</dbReference>
<dbReference type="eggNOG" id="KOG1009">
    <property type="taxonomic scope" value="Eukaryota"/>
</dbReference>
<dbReference type="AlphaFoldDB" id="G7DWI6"/>
<evidence type="ECO:0000256" key="1">
    <source>
        <dbReference type="ARBA" id="ARBA00004123"/>
    </source>
</evidence>
<keyword evidence="10" id="KW-1015">Disulfide bond</keyword>
<protein>
    <recommendedName>
        <fullName evidence="15">CFEM domain-containing protein</fullName>
    </recommendedName>
</protein>
<dbReference type="GO" id="GO:0005634">
    <property type="term" value="C:nucleus"/>
    <property type="evidence" value="ECO:0007669"/>
    <property type="project" value="UniProtKB-SubCell"/>
</dbReference>
<dbReference type="InterPro" id="IPR008427">
    <property type="entry name" value="Extracellular_membr_CFEM_dom"/>
</dbReference>
<dbReference type="PANTHER" id="PTHR15271">
    <property type="entry name" value="CHROMATIN ASSEMBLY FACTOR 1 SUBUNIT B"/>
    <property type="match status" value="1"/>
</dbReference>
<feature type="region of interest" description="Disordered" evidence="14">
    <location>
        <begin position="71"/>
        <end position="91"/>
    </location>
</feature>
<evidence type="ECO:0000313" key="17">
    <source>
        <dbReference type="Proteomes" id="UP000009131"/>
    </source>
</evidence>
<evidence type="ECO:0000256" key="14">
    <source>
        <dbReference type="SAM" id="MobiDB-lite"/>
    </source>
</evidence>
<evidence type="ECO:0000256" key="13">
    <source>
        <dbReference type="PROSITE-ProRule" id="PRU00221"/>
    </source>
</evidence>
<dbReference type="InterPro" id="IPR015943">
    <property type="entry name" value="WD40/YVTN_repeat-like_dom_sf"/>
</dbReference>
<proteinExistence type="inferred from homology"/>
<dbReference type="PROSITE" id="PS50082">
    <property type="entry name" value="WD_REPEATS_2"/>
    <property type="match status" value="3"/>
</dbReference>